<organism evidence="11 12">
    <name type="scientific">Cribrihabitans marinus</name>
    <dbReference type="NCBI Taxonomy" id="1227549"/>
    <lineage>
        <taxon>Bacteria</taxon>
        <taxon>Pseudomonadati</taxon>
        <taxon>Pseudomonadota</taxon>
        <taxon>Alphaproteobacteria</taxon>
        <taxon>Rhodobacterales</taxon>
        <taxon>Paracoccaceae</taxon>
        <taxon>Cribrihabitans</taxon>
    </lineage>
</organism>
<dbReference type="EMBL" id="FNYD01000004">
    <property type="protein sequence ID" value="SEJ40967.1"/>
    <property type="molecule type" value="Genomic_DNA"/>
</dbReference>
<proteinExistence type="inferred from homology"/>
<dbReference type="InterPro" id="IPR027417">
    <property type="entry name" value="P-loop_NTPase"/>
</dbReference>
<protein>
    <recommendedName>
        <fullName evidence="3">tRNA threonylcarbamoyladenosine biosynthesis protein TsaE</fullName>
    </recommendedName>
    <alternativeName>
        <fullName evidence="10">t(6)A37 threonylcarbamoyladenosine biosynthesis protein TsaE</fullName>
    </alternativeName>
</protein>
<evidence type="ECO:0000256" key="4">
    <source>
        <dbReference type="ARBA" id="ARBA00022490"/>
    </source>
</evidence>
<dbReference type="SUPFAM" id="SSF52540">
    <property type="entry name" value="P-loop containing nucleoside triphosphate hydrolases"/>
    <property type="match status" value="1"/>
</dbReference>
<comment type="subcellular location">
    <subcellularLocation>
        <location evidence="1">Cytoplasm</location>
    </subcellularLocation>
</comment>
<keyword evidence="4" id="KW-0963">Cytoplasm</keyword>
<dbReference type="RefSeq" id="WP_092365402.1">
    <property type="nucleotide sequence ID" value="NZ_BMGV01000004.1"/>
</dbReference>
<evidence type="ECO:0000313" key="12">
    <source>
        <dbReference type="Proteomes" id="UP000199379"/>
    </source>
</evidence>
<comment type="similarity">
    <text evidence="2">Belongs to the TsaE family.</text>
</comment>
<evidence type="ECO:0000256" key="6">
    <source>
        <dbReference type="ARBA" id="ARBA00022723"/>
    </source>
</evidence>
<keyword evidence="8" id="KW-0067">ATP-binding</keyword>
<evidence type="ECO:0000256" key="5">
    <source>
        <dbReference type="ARBA" id="ARBA00022694"/>
    </source>
</evidence>
<keyword evidence="7" id="KW-0547">Nucleotide-binding</keyword>
<dbReference type="OrthoDB" id="9800307at2"/>
<keyword evidence="9" id="KW-0460">Magnesium</keyword>
<dbReference type="InterPro" id="IPR003442">
    <property type="entry name" value="T6A_TsaE"/>
</dbReference>
<evidence type="ECO:0000256" key="1">
    <source>
        <dbReference type="ARBA" id="ARBA00004496"/>
    </source>
</evidence>
<evidence type="ECO:0000256" key="3">
    <source>
        <dbReference type="ARBA" id="ARBA00019010"/>
    </source>
</evidence>
<evidence type="ECO:0000256" key="2">
    <source>
        <dbReference type="ARBA" id="ARBA00007599"/>
    </source>
</evidence>
<reference evidence="11 12" key="1">
    <citation type="submission" date="2016-10" db="EMBL/GenBank/DDBJ databases">
        <authorList>
            <person name="de Groot N.N."/>
        </authorList>
    </citation>
    <scope>NUCLEOTIDE SEQUENCE [LARGE SCALE GENOMIC DNA]</scope>
    <source>
        <strain evidence="11 12">DSM 29340</strain>
    </source>
</reference>
<gene>
    <name evidence="11" type="ORF">SAMN05444007_104379</name>
</gene>
<name>A0A1H6YPV9_9RHOB</name>
<evidence type="ECO:0000256" key="7">
    <source>
        <dbReference type="ARBA" id="ARBA00022741"/>
    </source>
</evidence>
<dbReference type="AlphaFoldDB" id="A0A1H6YPV9"/>
<sequence length="160" mass="17119">MTAAPLCLTLPDPDATAALAMRIGATLSAGDCLLLQGPIGAGKTHFARSLIQSQQDRPEDVPSPTFTLVQTYDTRRGEIWHADLYRLSSAGEIEELGLTEAFDTAICLVEWPDRLGDLSPAGALHITFATDAGDPSWRGVTLAAEDARWSDRLALLEGTV</sequence>
<keyword evidence="5" id="KW-0819">tRNA processing</keyword>
<dbReference type="Gene3D" id="3.40.50.300">
    <property type="entry name" value="P-loop containing nucleotide triphosphate hydrolases"/>
    <property type="match status" value="1"/>
</dbReference>
<evidence type="ECO:0000256" key="8">
    <source>
        <dbReference type="ARBA" id="ARBA00022840"/>
    </source>
</evidence>
<dbReference type="GO" id="GO:0005737">
    <property type="term" value="C:cytoplasm"/>
    <property type="evidence" value="ECO:0007669"/>
    <property type="project" value="UniProtKB-SubCell"/>
</dbReference>
<evidence type="ECO:0000256" key="10">
    <source>
        <dbReference type="ARBA" id="ARBA00032441"/>
    </source>
</evidence>
<dbReference type="GO" id="GO:0005524">
    <property type="term" value="F:ATP binding"/>
    <property type="evidence" value="ECO:0007669"/>
    <property type="project" value="UniProtKB-KW"/>
</dbReference>
<dbReference type="NCBIfam" id="TIGR00150">
    <property type="entry name" value="T6A_YjeE"/>
    <property type="match status" value="1"/>
</dbReference>
<keyword evidence="12" id="KW-1185">Reference proteome</keyword>
<evidence type="ECO:0000256" key="9">
    <source>
        <dbReference type="ARBA" id="ARBA00022842"/>
    </source>
</evidence>
<dbReference type="Proteomes" id="UP000199379">
    <property type="component" value="Unassembled WGS sequence"/>
</dbReference>
<dbReference type="GO" id="GO:0002949">
    <property type="term" value="P:tRNA threonylcarbamoyladenosine modification"/>
    <property type="evidence" value="ECO:0007669"/>
    <property type="project" value="InterPro"/>
</dbReference>
<dbReference type="STRING" id="1227549.SAMN05444007_104379"/>
<keyword evidence="6" id="KW-0479">Metal-binding</keyword>
<accession>A0A1H6YPV9</accession>
<dbReference type="GO" id="GO:0046872">
    <property type="term" value="F:metal ion binding"/>
    <property type="evidence" value="ECO:0007669"/>
    <property type="project" value="UniProtKB-KW"/>
</dbReference>
<dbReference type="PANTHER" id="PTHR33540:SF2">
    <property type="entry name" value="TRNA THREONYLCARBAMOYLADENOSINE BIOSYNTHESIS PROTEIN TSAE"/>
    <property type="match status" value="1"/>
</dbReference>
<dbReference type="PANTHER" id="PTHR33540">
    <property type="entry name" value="TRNA THREONYLCARBAMOYLADENOSINE BIOSYNTHESIS PROTEIN TSAE"/>
    <property type="match status" value="1"/>
</dbReference>
<dbReference type="Pfam" id="PF02367">
    <property type="entry name" value="TsaE"/>
    <property type="match status" value="1"/>
</dbReference>
<evidence type="ECO:0000313" key="11">
    <source>
        <dbReference type="EMBL" id="SEJ40967.1"/>
    </source>
</evidence>